<keyword evidence="1" id="KW-0472">Membrane</keyword>
<feature type="transmembrane region" description="Helical" evidence="1">
    <location>
        <begin position="20"/>
        <end position="40"/>
    </location>
</feature>
<protein>
    <submittedName>
        <fullName evidence="2">Uncharacterized protein</fullName>
    </submittedName>
</protein>
<proteinExistence type="predicted"/>
<evidence type="ECO:0000313" key="2">
    <source>
        <dbReference type="EMBL" id="KRZ46680.1"/>
    </source>
</evidence>
<accession>A0A0V1KHN4</accession>
<evidence type="ECO:0000313" key="3">
    <source>
        <dbReference type="Proteomes" id="UP000054721"/>
    </source>
</evidence>
<dbReference type="AlphaFoldDB" id="A0A0V1KHN4"/>
<dbReference type="Proteomes" id="UP000054721">
    <property type="component" value="Unassembled WGS sequence"/>
</dbReference>
<keyword evidence="3" id="KW-1185">Reference proteome</keyword>
<evidence type="ECO:0000256" key="1">
    <source>
        <dbReference type="SAM" id="Phobius"/>
    </source>
</evidence>
<organism evidence="2 3">
    <name type="scientific">Trichinella nativa</name>
    <dbReference type="NCBI Taxonomy" id="6335"/>
    <lineage>
        <taxon>Eukaryota</taxon>
        <taxon>Metazoa</taxon>
        <taxon>Ecdysozoa</taxon>
        <taxon>Nematoda</taxon>
        <taxon>Enoplea</taxon>
        <taxon>Dorylaimia</taxon>
        <taxon>Trichinellida</taxon>
        <taxon>Trichinellidae</taxon>
        <taxon>Trichinella</taxon>
    </lineage>
</organism>
<comment type="caution">
    <text evidence="2">The sequence shown here is derived from an EMBL/GenBank/DDBJ whole genome shotgun (WGS) entry which is preliminary data.</text>
</comment>
<sequence>MGWIPRWGSLWMAFPSVSAPHFVSVTPSMVSCVLLIVSWVF</sequence>
<name>A0A0V1KHN4_9BILA</name>
<reference evidence="2 3" key="1">
    <citation type="submission" date="2015-05" db="EMBL/GenBank/DDBJ databases">
        <title>Evolution of Trichinella species and genotypes.</title>
        <authorList>
            <person name="Korhonen P.K."/>
            <person name="Edoardo P."/>
            <person name="Giuseppe L.R."/>
            <person name="Gasser R.B."/>
        </authorList>
    </citation>
    <scope>NUCLEOTIDE SEQUENCE [LARGE SCALE GENOMIC DNA]</scope>
    <source>
        <strain evidence="2">ISS10</strain>
    </source>
</reference>
<dbReference type="EMBL" id="JYDW01002531">
    <property type="protein sequence ID" value="KRZ46680.1"/>
    <property type="molecule type" value="Genomic_DNA"/>
</dbReference>
<dbReference type="PROSITE" id="PS51257">
    <property type="entry name" value="PROKAR_LIPOPROTEIN"/>
    <property type="match status" value="1"/>
</dbReference>
<keyword evidence="1" id="KW-1133">Transmembrane helix</keyword>
<keyword evidence="1" id="KW-0812">Transmembrane</keyword>
<gene>
    <name evidence="2" type="ORF">T02_16016</name>
</gene>